<name>A0A915MG60_MELJA</name>
<reference evidence="3" key="1">
    <citation type="submission" date="2022-11" db="UniProtKB">
        <authorList>
            <consortium name="WormBaseParasite"/>
        </authorList>
    </citation>
    <scope>IDENTIFICATION</scope>
</reference>
<dbReference type="WBParaSite" id="scaffold35739_cov310.g22657">
    <property type="protein sequence ID" value="scaffold35739_cov310.g22657"/>
    <property type="gene ID" value="scaffold35739_cov310.g22657"/>
</dbReference>
<evidence type="ECO:0000313" key="3">
    <source>
        <dbReference type="WBParaSite" id="scaffold35739_cov310.g22657"/>
    </source>
</evidence>
<dbReference type="Proteomes" id="UP000887561">
    <property type="component" value="Unplaced"/>
</dbReference>
<dbReference type="AlphaFoldDB" id="A0A915MG60"/>
<dbReference type="Pfam" id="PF17780">
    <property type="entry name" value="OCRE"/>
    <property type="match status" value="1"/>
</dbReference>
<dbReference type="PANTHER" id="PTHR23106:SF24">
    <property type="entry name" value="ANGIOGENIC FACTOR WITH G PATCH AND FHA DOMAINS 1"/>
    <property type="match status" value="1"/>
</dbReference>
<protein>
    <submittedName>
        <fullName evidence="3">G-patch domain-containing protein</fullName>
    </submittedName>
</protein>
<dbReference type="GO" id="GO:0003676">
    <property type="term" value="F:nucleic acid binding"/>
    <property type="evidence" value="ECO:0007669"/>
    <property type="project" value="InterPro"/>
</dbReference>
<keyword evidence="2" id="KW-1185">Reference proteome</keyword>
<accession>A0A915MG60</accession>
<dbReference type="InterPro" id="IPR000467">
    <property type="entry name" value="G_patch_dom"/>
</dbReference>
<feature type="domain" description="G-patch" evidence="1">
    <location>
        <begin position="285"/>
        <end position="331"/>
    </location>
</feature>
<dbReference type="InterPro" id="IPR053027">
    <property type="entry name" value="AGGF1"/>
</dbReference>
<dbReference type="PANTHER" id="PTHR23106">
    <property type="entry name" value="ANGIOGENIC FACTOR WITH G PATCH AND FHA DOMAINS 1"/>
    <property type="match status" value="1"/>
</dbReference>
<sequence length="362" mass="42223">MDWIKTEEASTSEAFSVADLVQQTASQFVFENVLPGFVYYNDYNAYYNHDTGYFYYPESSLYFHPSTQLYYYYNEQTKTYEVYENKDENKWTKKKYKKRATNLFGENFVLVDAKLEDILVTELIFDLVDKCSFLAGDYSIKGKKKRKIFDEEIFDEYKVVCTKQTYFDPTLSSDDELDENTSISFDSELNRRIDEERHRQIKLLKQQYGLLDKDHEEDLQNNKEKYLDRAKQRRKLNLNLLENDKKEINKAGGIYVGCRAAPVPGCSTGSVHFHSTVSRKEEISENNKGFKLLKGMGWSEGQGLGKANQGMKGPIETIIKNNRAGLGMFVKTKENARENVANDKLVILEKVRQRYEQIDNKK</sequence>
<dbReference type="Pfam" id="PF01585">
    <property type="entry name" value="G-patch"/>
    <property type="match status" value="1"/>
</dbReference>
<organism evidence="2 3">
    <name type="scientific">Meloidogyne javanica</name>
    <name type="common">Root-knot nematode worm</name>
    <dbReference type="NCBI Taxonomy" id="6303"/>
    <lineage>
        <taxon>Eukaryota</taxon>
        <taxon>Metazoa</taxon>
        <taxon>Ecdysozoa</taxon>
        <taxon>Nematoda</taxon>
        <taxon>Chromadorea</taxon>
        <taxon>Rhabditida</taxon>
        <taxon>Tylenchina</taxon>
        <taxon>Tylenchomorpha</taxon>
        <taxon>Tylenchoidea</taxon>
        <taxon>Meloidogynidae</taxon>
        <taxon>Meloidogyninae</taxon>
        <taxon>Meloidogyne</taxon>
        <taxon>Meloidogyne incognita group</taxon>
    </lineage>
</organism>
<evidence type="ECO:0000313" key="2">
    <source>
        <dbReference type="Proteomes" id="UP000887561"/>
    </source>
</evidence>
<dbReference type="SMART" id="SM00443">
    <property type="entry name" value="G_patch"/>
    <property type="match status" value="1"/>
</dbReference>
<dbReference type="InterPro" id="IPR041591">
    <property type="entry name" value="OCRE"/>
</dbReference>
<proteinExistence type="predicted"/>
<dbReference type="PROSITE" id="PS50174">
    <property type="entry name" value="G_PATCH"/>
    <property type="match status" value="1"/>
</dbReference>
<evidence type="ECO:0000259" key="1">
    <source>
        <dbReference type="PROSITE" id="PS50174"/>
    </source>
</evidence>